<sequence>MCGNFASVSCGTWLGFWSGAIGAVVAAFVGGLVALMVVRLTNGHQKKLAAQARVLGALADFQAALSEMPRRYADGKESIQRLVIQADAASNRITMDIDDFPLAEELSLWPLDLGVLAVRAGRLHSDGHAERSHEVWALLRRALGTLIGTTQQWAKTPAKRRTHWAKDLRAVRTKLKDEVDATLA</sequence>
<dbReference type="AlphaFoldDB" id="A0A328HFC8"/>
<comment type="caution">
    <text evidence="2">The sequence shown here is derived from an EMBL/GenBank/DDBJ whole genome shotgun (WGS) entry which is preliminary data.</text>
</comment>
<evidence type="ECO:0000313" key="2">
    <source>
        <dbReference type="EMBL" id="RAM37348.1"/>
    </source>
</evidence>
<protein>
    <submittedName>
        <fullName evidence="2">Uncharacterized protein</fullName>
    </submittedName>
</protein>
<accession>A0A328HFC8</accession>
<feature type="transmembrane region" description="Helical" evidence="1">
    <location>
        <begin position="14"/>
        <end position="38"/>
    </location>
</feature>
<keyword evidence="1" id="KW-0472">Membrane</keyword>
<dbReference type="EMBL" id="QLNP01000074">
    <property type="protein sequence ID" value="RAM37348.1"/>
    <property type="molecule type" value="Genomic_DNA"/>
</dbReference>
<reference evidence="2 3" key="1">
    <citation type="submission" date="2018-04" db="EMBL/GenBank/DDBJ databases">
        <title>Bacteria isolated from cave deposits of Manipur.</title>
        <authorList>
            <person name="Sahoo D."/>
            <person name="Sarangthem I."/>
            <person name="Nandeibam J."/>
        </authorList>
    </citation>
    <scope>NUCLEOTIDE SEQUENCE [LARGE SCALE GENOMIC DNA]</scope>
    <source>
        <strain evidence="3">mrc11</strain>
    </source>
</reference>
<name>A0A328HFC8_ARTGO</name>
<keyword evidence="1" id="KW-1133">Transmembrane helix</keyword>
<organism evidence="2 3">
    <name type="scientific">Arthrobacter globiformis</name>
    <dbReference type="NCBI Taxonomy" id="1665"/>
    <lineage>
        <taxon>Bacteria</taxon>
        <taxon>Bacillati</taxon>
        <taxon>Actinomycetota</taxon>
        <taxon>Actinomycetes</taxon>
        <taxon>Micrococcales</taxon>
        <taxon>Micrococcaceae</taxon>
        <taxon>Arthrobacter</taxon>
    </lineage>
</organism>
<proteinExistence type="predicted"/>
<gene>
    <name evidence="2" type="ORF">DBZ45_11095</name>
</gene>
<keyword evidence="1" id="KW-0812">Transmembrane</keyword>
<dbReference type="Proteomes" id="UP000249166">
    <property type="component" value="Unassembled WGS sequence"/>
</dbReference>
<evidence type="ECO:0000313" key="3">
    <source>
        <dbReference type="Proteomes" id="UP000249166"/>
    </source>
</evidence>
<evidence type="ECO:0000256" key="1">
    <source>
        <dbReference type="SAM" id="Phobius"/>
    </source>
</evidence>